<name>A0A2A8CWC5_9BACT</name>
<gene>
    <name evidence="1" type="ORF">CRI94_12980</name>
</gene>
<evidence type="ECO:0000313" key="2">
    <source>
        <dbReference type="Proteomes" id="UP000220102"/>
    </source>
</evidence>
<dbReference type="EMBL" id="PDEQ01000006">
    <property type="protein sequence ID" value="PEN12911.1"/>
    <property type="molecule type" value="Genomic_DNA"/>
</dbReference>
<keyword evidence="2" id="KW-1185">Reference proteome</keyword>
<dbReference type="AlphaFoldDB" id="A0A2A8CWC5"/>
<dbReference type="Proteomes" id="UP000220102">
    <property type="component" value="Unassembled WGS sequence"/>
</dbReference>
<protein>
    <submittedName>
        <fullName evidence="1">Uncharacterized protein</fullName>
    </submittedName>
</protein>
<reference evidence="1 2" key="1">
    <citation type="submission" date="2017-10" db="EMBL/GenBank/DDBJ databases">
        <title>Draft genome of Longibacter Salinarum.</title>
        <authorList>
            <person name="Goh K.M."/>
            <person name="Shamsir M.S."/>
            <person name="Lim S.W."/>
        </authorList>
    </citation>
    <scope>NUCLEOTIDE SEQUENCE [LARGE SCALE GENOMIC DNA]</scope>
    <source>
        <strain evidence="1 2">KCTC 52045</strain>
    </source>
</reference>
<comment type="caution">
    <text evidence="1">The sequence shown here is derived from an EMBL/GenBank/DDBJ whole genome shotgun (WGS) entry which is preliminary data.</text>
</comment>
<organism evidence="1 2">
    <name type="scientific">Longibacter salinarum</name>
    <dbReference type="NCBI Taxonomy" id="1850348"/>
    <lineage>
        <taxon>Bacteria</taxon>
        <taxon>Pseudomonadati</taxon>
        <taxon>Rhodothermota</taxon>
        <taxon>Rhodothermia</taxon>
        <taxon>Rhodothermales</taxon>
        <taxon>Salisaetaceae</taxon>
        <taxon>Longibacter</taxon>
    </lineage>
</organism>
<dbReference type="Pfam" id="PF18958">
    <property type="entry name" value="DUF5700"/>
    <property type="match status" value="1"/>
</dbReference>
<accession>A0A2A8CWC5</accession>
<dbReference type="InterPro" id="IPR043754">
    <property type="entry name" value="DUF5700"/>
</dbReference>
<proteinExistence type="predicted"/>
<sequence length="341" mass="39010">MDFSGLDAFWSVADTLAASRPLDERDWRLLFTSPGYHMLSGRYPLRYPIVEAMKLTFDPRRTDERESVERSTVWMRPRMIRHFRRVKAHREDLETYRQTLARDDSLVVDVMRTLQPHLPEGALTDRYPPRITFLLFLDDGYASPDVVAIDLWMAYSMGRDALVRFIAHELFHSYRSSISRQRTDRDNGHVTMLVGALEQLENEGIADRIDKPAMLTRDLPLGTPLGDYSQDYRMAYADAPTVIAEIDRLLAQLEQRQQFSPGTVRQIQRAIPMGGHPTGAFMADVIADQSSASALRKTVGRVFSFLRAYHRAAKSHPSAPSFSDDALSMIDRLDAWTSEDR</sequence>
<evidence type="ECO:0000313" key="1">
    <source>
        <dbReference type="EMBL" id="PEN12911.1"/>
    </source>
</evidence>